<feature type="transmembrane region" description="Helical" evidence="2">
    <location>
        <begin position="103"/>
        <end position="128"/>
    </location>
</feature>
<reference evidence="3 4" key="1">
    <citation type="submission" date="2022-05" db="EMBL/GenBank/DDBJ databases">
        <title>Genome Sequencing of Bee-Associated Microbes.</title>
        <authorList>
            <person name="Dunlap C."/>
        </authorList>
    </citation>
    <scope>NUCLEOTIDE SEQUENCE [LARGE SCALE GENOMIC DNA]</scope>
    <source>
        <strain evidence="3 4">NRRL B-04010</strain>
    </source>
</reference>
<evidence type="ECO:0008006" key="5">
    <source>
        <dbReference type="Google" id="ProtNLM"/>
    </source>
</evidence>
<feature type="compositionally biased region" description="Low complexity" evidence="1">
    <location>
        <begin position="19"/>
        <end position="31"/>
    </location>
</feature>
<organism evidence="3 4">
    <name type="scientific">Paenibacillus alvei</name>
    <name type="common">Bacillus alvei</name>
    <dbReference type="NCBI Taxonomy" id="44250"/>
    <lineage>
        <taxon>Bacteria</taxon>
        <taxon>Bacillati</taxon>
        <taxon>Bacillota</taxon>
        <taxon>Bacilli</taxon>
        <taxon>Bacillales</taxon>
        <taxon>Paenibacillaceae</taxon>
        <taxon>Paenibacillus</taxon>
    </lineage>
</organism>
<evidence type="ECO:0000313" key="3">
    <source>
        <dbReference type="EMBL" id="MCY9763678.1"/>
    </source>
</evidence>
<dbReference type="RefSeq" id="WP_262866356.1">
    <property type="nucleotide sequence ID" value="NZ_JAMDLX010000008.1"/>
</dbReference>
<feature type="region of interest" description="Disordered" evidence="1">
    <location>
        <begin position="1"/>
        <end position="46"/>
    </location>
</feature>
<feature type="transmembrane region" description="Helical" evidence="2">
    <location>
        <begin position="77"/>
        <end position="97"/>
    </location>
</feature>
<dbReference type="GeneID" id="94487283"/>
<feature type="compositionally biased region" description="Polar residues" evidence="1">
    <location>
        <begin position="1"/>
        <end position="11"/>
    </location>
</feature>
<evidence type="ECO:0000256" key="1">
    <source>
        <dbReference type="SAM" id="MobiDB-lite"/>
    </source>
</evidence>
<evidence type="ECO:0000313" key="4">
    <source>
        <dbReference type="Proteomes" id="UP001527181"/>
    </source>
</evidence>
<keyword evidence="4" id="KW-1185">Reference proteome</keyword>
<keyword evidence="2" id="KW-0472">Membrane</keyword>
<proteinExistence type="predicted"/>
<comment type="caution">
    <text evidence="3">The sequence shown here is derived from an EMBL/GenBank/DDBJ whole genome shotgun (WGS) entry which is preliminary data.</text>
</comment>
<protein>
    <recommendedName>
        <fullName evidence="5">LITAF domain-containing protein</fullName>
    </recommendedName>
</protein>
<evidence type="ECO:0000256" key="2">
    <source>
        <dbReference type="SAM" id="Phobius"/>
    </source>
</evidence>
<gene>
    <name evidence="3" type="ORF">M5X12_24520</name>
</gene>
<accession>A0ABT4H4J6</accession>
<keyword evidence="2" id="KW-1133">Transmembrane helix</keyword>
<keyword evidence="2" id="KW-0812">Transmembrane</keyword>
<sequence>MQPTTRTITSNRARKPVATTQSRSSSSQMRTGNQTGKIIGSSSNTNNLINEHHDAVRCEKCGSVQIVGGQRGFSAGLAFLGGVFFTLLGTLLGQAIGGPTITMFFMLFGLILGFSGNGELINSCMRCGHKWRPRLRKKKK</sequence>
<dbReference type="EMBL" id="JAMDNP010000063">
    <property type="protein sequence ID" value="MCY9763678.1"/>
    <property type="molecule type" value="Genomic_DNA"/>
</dbReference>
<dbReference type="Proteomes" id="UP001527181">
    <property type="component" value="Unassembled WGS sequence"/>
</dbReference>
<feature type="compositionally biased region" description="Polar residues" evidence="1">
    <location>
        <begin position="32"/>
        <end position="46"/>
    </location>
</feature>
<name>A0ABT4H4J6_PAEAL</name>